<dbReference type="AlphaFoldDB" id="A0A317MZW4"/>
<organism evidence="1 2">
    <name type="scientific">Plasticicumulans acidivorans</name>
    <dbReference type="NCBI Taxonomy" id="886464"/>
    <lineage>
        <taxon>Bacteria</taxon>
        <taxon>Pseudomonadati</taxon>
        <taxon>Pseudomonadota</taxon>
        <taxon>Gammaproteobacteria</taxon>
        <taxon>Candidatus Competibacteraceae</taxon>
        <taxon>Plasticicumulans</taxon>
    </lineage>
</organism>
<protein>
    <submittedName>
        <fullName evidence="1">Uncharacterized protein</fullName>
    </submittedName>
</protein>
<dbReference type="Gene3D" id="3.40.630.30">
    <property type="match status" value="1"/>
</dbReference>
<name>A0A317MZW4_9GAMM</name>
<evidence type="ECO:0000313" key="2">
    <source>
        <dbReference type="Proteomes" id="UP000246569"/>
    </source>
</evidence>
<accession>A0A317MZW4</accession>
<sequence length="383" mass="43319">MELRRHQSFLDLPSTDWNRLVADADPFLDHAFLCALERHGCLGEATGWHPLPLTVVDDDGQLVGACPLFIKTNSYGEFVFDWAWAEAYARQGLRYYPKLVSAIPFTPATGQRLLVDDALDKHTEIRRLLAEGIVELTRETGCSSAHVLFPDERELPALRSAGMSHRVGCQFHWHNRAYRDFEDFLDALSAKKRKNLRQERRRVHEAGIELECIDGTAITAAQWAQFHTFYCDTFDRRGGVPTLTLDFFRAVGSALGARVHLVLAHAEGTTVAAALSYSSRHTLYGRHWGCAAHFDSLHFEACYYQGMELCMRNGLTRFEPGAQGEHKVPRGFVPTLTHSTHWIAHTGFRHAIDDFLERETPAVARYAEELSTHLPYRHSTSAT</sequence>
<dbReference type="InterPro" id="IPR007434">
    <property type="entry name" value="FemAB-like"/>
</dbReference>
<dbReference type="EMBL" id="QGTJ01000001">
    <property type="protein sequence ID" value="PWV65747.1"/>
    <property type="molecule type" value="Genomic_DNA"/>
</dbReference>
<proteinExistence type="predicted"/>
<dbReference type="PANTHER" id="PTHR47017">
    <property type="entry name" value="ACYL-COA"/>
    <property type="match status" value="1"/>
</dbReference>
<evidence type="ECO:0000313" key="1">
    <source>
        <dbReference type="EMBL" id="PWV65747.1"/>
    </source>
</evidence>
<keyword evidence="2" id="KW-1185">Reference proteome</keyword>
<gene>
    <name evidence="1" type="ORF">C7443_101232</name>
</gene>
<dbReference type="RefSeq" id="WP_110016741.1">
    <property type="nucleotide sequence ID" value="NZ_QGTJ01000001.1"/>
</dbReference>
<dbReference type="Pfam" id="PF04339">
    <property type="entry name" value="FemAB_like"/>
    <property type="match status" value="1"/>
</dbReference>
<dbReference type="Proteomes" id="UP000246569">
    <property type="component" value="Unassembled WGS sequence"/>
</dbReference>
<comment type="caution">
    <text evidence="1">The sequence shown here is derived from an EMBL/GenBank/DDBJ whole genome shotgun (WGS) entry which is preliminary data.</text>
</comment>
<dbReference type="PANTHER" id="PTHR47017:SF1">
    <property type="entry name" value="ACYL-COA"/>
    <property type="match status" value="1"/>
</dbReference>
<dbReference type="InterPro" id="IPR016181">
    <property type="entry name" value="Acyl_CoA_acyltransferase"/>
</dbReference>
<dbReference type="SUPFAM" id="SSF55729">
    <property type="entry name" value="Acyl-CoA N-acyltransferases (Nat)"/>
    <property type="match status" value="1"/>
</dbReference>
<reference evidence="1 2" key="1">
    <citation type="submission" date="2018-05" db="EMBL/GenBank/DDBJ databases">
        <title>Genomic Encyclopedia of Type Strains, Phase IV (KMG-IV): sequencing the most valuable type-strain genomes for metagenomic binning, comparative biology and taxonomic classification.</title>
        <authorList>
            <person name="Goeker M."/>
        </authorList>
    </citation>
    <scope>NUCLEOTIDE SEQUENCE [LARGE SCALE GENOMIC DNA]</scope>
    <source>
        <strain evidence="1 2">DSM 23606</strain>
    </source>
</reference>
<dbReference type="OrthoDB" id="9776898at2"/>